<accession>A0A383A248</accession>
<feature type="non-terminal residue" evidence="1">
    <location>
        <position position="23"/>
    </location>
</feature>
<dbReference type="AlphaFoldDB" id="A0A383A248"/>
<sequence>VAVNGAIARRTTWATASLAPGDH</sequence>
<organism evidence="1">
    <name type="scientific">marine metagenome</name>
    <dbReference type="NCBI Taxonomy" id="408172"/>
    <lineage>
        <taxon>unclassified sequences</taxon>
        <taxon>metagenomes</taxon>
        <taxon>ecological metagenomes</taxon>
    </lineage>
</organism>
<dbReference type="EMBL" id="UINC01188433">
    <property type="protein sequence ID" value="SVE01649.1"/>
    <property type="molecule type" value="Genomic_DNA"/>
</dbReference>
<reference evidence="1" key="1">
    <citation type="submission" date="2018-05" db="EMBL/GenBank/DDBJ databases">
        <authorList>
            <person name="Lanie J.A."/>
            <person name="Ng W.-L."/>
            <person name="Kazmierczak K.M."/>
            <person name="Andrzejewski T.M."/>
            <person name="Davidsen T.M."/>
            <person name="Wayne K.J."/>
            <person name="Tettelin H."/>
            <person name="Glass J.I."/>
            <person name="Rusch D."/>
            <person name="Podicherti R."/>
            <person name="Tsui H.-C.T."/>
            <person name="Winkler M.E."/>
        </authorList>
    </citation>
    <scope>NUCLEOTIDE SEQUENCE</scope>
</reference>
<proteinExistence type="predicted"/>
<feature type="non-terminal residue" evidence="1">
    <location>
        <position position="1"/>
    </location>
</feature>
<evidence type="ECO:0000313" key="1">
    <source>
        <dbReference type="EMBL" id="SVE01649.1"/>
    </source>
</evidence>
<gene>
    <name evidence="1" type="ORF">METZ01_LOCUS454503</name>
</gene>
<protein>
    <submittedName>
        <fullName evidence="1">Uncharacterized protein</fullName>
    </submittedName>
</protein>
<name>A0A383A248_9ZZZZ</name>